<evidence type="ECO:0000313" key="8">
    <source>
        <dbReference type="EMBL" id="MEH7827768.1"/>
    </source>
</evidence>
<dbReference type="Proteomes" id="UP001431963">
    <property type="component" value="Unassembled WGS sequence"/>
</dbReference>
<comment type="caution">
    <text evidence="8">The sequence shown here is derived from an EMBL/GenBank/DDBJ whole genome shotgun (WGS) entry which is preliminary data.</text>
</comment>
<gene>
    <name evidence="8" type="ORF">V6590_06385</name>
</gene>
<sequence>MLRGSVLTAGAYAFSQVLRLGSNLILTRLLYPEAFGLMALVSVLLIGLSMFSDIGLGPAISQSDRGDEPDFLDTAWTVQVMRGLVLWLATCALALPAARLYEAPELAMLLPVAGLSLLIGAFNPTRIDTAHRHLLLGRVTMLDLASQAIGIAAMVGLAMWHPSVWALVNGAIIGAVAKLVLTHWGLPGQPNRFRWEPTAGAQLIHFGKWIFLSTACGFLLAQGDKAILGAFLELDELGVYNIGYFLASFPVMLGGAVVGRIMIPIYRDHPPAASAANAARLRRLRFALTGGILLLLGVMVFAGEPLVRLLYDDRYLGAGAIVVAIACVQMPMVIGMTYDQSALAAGDSRNYFLVMAARAAAQTFAFLLGAYSGGLAGALIGQFVAMVLVHPLIVWLALRHRSWDGLHDAVFGGLALMLLALAVATHGAAFTAI</sequence>
<evidence type="ECO:0000256" key="1">
    <source>
        <dbReference type="ARBA" id="ARBA00004651"/>
    </source>
</evidence>
<proteinExistence type="inferred from homology"/>
<feature type="transmembrane region" description="Helical" evidence="7">
    <location>
        <begin position="106"/>
        <end position="123"/>
    </location>
</feature>
<evidence type="ECO:0000313" key="9">
    <source>
        <dbReference type="Proteomes" id="UP001431963"/>
    </source>
</evidence>
<feature type="transmembrane region" description="Helical" evidence="7">
    <location>
        <begin position="164"/>
        <end position="182"/>
    </location>
</feature>
<accession>A0ABU8BU69</accession>
<keyword evidence="6 7" id="KW-0472">Membrane</keyword>
<evidence type="ECO:0000256" key="6">
    <source>
        <dbReference type="ARBA" id="ARBA00023136"/>
    </source>
</evidence>
<dbReference type="InterPro" id="IPR050833">
    <property type="entry name" value="Poly_Biosynth_Transport"/>
</dbReference>
<feature type="transmembrane region" description="Helical" evidence="7">
    <location>
        <begin position="377"/>
        <end position="398"/>
    </location>
</feature>
<feature type="transmembrane region" description="Helical" evidence="7">
    <location>
        <begin position="203"/>
        <end position="222"/>
    </location>
</feature>
<evidence type="ECO:0000256" key="7">
    <source>
        <dbReference type="SAM" id="Phobius"/>
    </source>
</evidence>
<keyword evidence="5 7" id="KW-1133">Transmembrane helix</keyword>
<keyword evidence="3" id="KW-1003">Cell membrane</keyword>
<dbReference type="PANTHER" id="PTHR30250">
    <property type="entry name" value="PST FAMILY PREDICTED COLANIC ACID TRANSPORTER"/>
    <property type="match status" value="1"/>
</dbReference>
<feature type="transmembrane region" description="Helical" evidence="7">
    <location>
        <begin position="35"/>
        <end position="60"/>
    </location>
</feature>
<name>A0ABU8BU69_9RHOB</name>
<feature type="transmembrane region" description="Helical" evidence="7">
    <location>
        <begin position="315"/>
        <end position="338"/>
    </location>
</feature>
<feature type="transmembrane region" description="Helical" evidence="7">
    <location>
        <begin position="242"/>
        <end position="263"/>
    </location>
</feature>
<comment type="subcellular location">
    <subcellularLocation>
        <location evidence="1">Cell membrane</location>
        <topology evidence="1">Multi-pass membrane protein</topology>
    </subcellularLocation>
</comment>
<evidence type="ECO:0000256" key="4">
    <source>
        <dbReference type="ARBA" id="ARBA00022692"/>
    </source>
</evidence>
<reference evidence="8" key="1">
    <citation type="submission" date="2024-02" db="EMBL/GenBank/DDBJ databases">
        <title>Genome sequences of strain Gemmobacter sp. JM10B15.</title>
        <authorList>
            <person name="Zhang M."/>
        </authorList>
    </citation>
    <scope>NUCLEOTIDE SEQUENCE</scope>
    <source>
        <strain evidence="8">JM10B15</strain>
    </source>
</reference>
<evidence type="ECO:0000256" key="5">
    <source>
        <dbReference type="ARBA" id="ARBA00022989"/>
    </source>
</evidence>
<evidence type="ECO:0000256" key="3">
    <source>
        <dbReference type="ARBA" id="ARBA00022475"/>
    </source>
</evidence>
<dbReference type="EMBL" id="JBALHR010000003">
    <property type="protein sequence ID" value="MEH7827768.1"/>
    <property type="molecule type" value="Genomic_DNA"/>
</dbReference>
<organism evidence="8 9">
    <name type="scientific">Gemmobacter denitrificans</name>
    <dbReference type="NCBI Taxonomy" id="3123040"/>
    <lineage>
        <taxon>Bacteria</taxon>
        <taxon>Pseudomonadati</taxon>
        <taxon>Pseudomonadota</taxon>
        <taxon>Alphaproteobacteria</taxon>
        <taxon>Rhodobacterales</taxon>
        <taxon>Paracoccaceae</taxon>
        <taxon>Gemmobacter</taxon>
    </lineage>
</organism>
<protein>
    <submittedName>
        <fullName evidence="8">Oligosaccharide flippase family protein</fullName>
    </submittedName>
</protein>
<dbReference type="Pfam" id="PF13440">
    <property type="entry name" value="Polysacc_synt_3"/>
    <property type="match status" value="1"/>
</dbReference>
<feature type="transmembrane region" description="Helical" evidence="7">
    <location>
        <begin position="284"/>
        <end position="303"/>
    </location>
</feature>
<feature type="transmembrane region" description="Helical" evidence="7">
    <location>
        <begin position="410"/>
        <end position="430"/>
    </location>
</feature>
<dbReference type="PANTHER" id="PTHR30250:SF10">
    <property type="entry name" value="LIPOPOLYSACCHARIDE BIOSYNTHESIS PROTEIN WZXC"/>
    <property type="match status" value="1"/>
</dbReference>
<keyword evidence="9" id="KW-1185">Reference proteome</keyword>
<evidence type="ECO:0000256" key="2">
    <source>
        <dbReference type="ARBA" id="ARBA00007430"/>
    </source>
</evidence>
<keyword evidence="4 7" id="KW-0812">Transmembrane</keyword>
<comment type="similarity">
    <text evidence="2">Belongs to the polysaccharide synthase family.</text>
</comment>
<feature type="transmembrane region" description="Helical" evidence="7">
    <location>
        <begin position="135"/>
        <end position="158"/>
    </location>
</feature>
<feature type="transmembrane region" description="Helical" evidence="7">
    <location>
        <begin position="350"/>
        <end position="371"/>
    </location>
</feature>